<feature type="domain" description="A-kinase anchor protein 7-like phosphoesterase" evidence="2">
    <location>
        <begin position="42"/>
        <end position="350"/>
    </location>
</feature>
<feature type="compositionally biased region" description="Basic and acidic residues" evidence="1">
    <location>
        <begin position="194"/>
        <end position="205"/>
    </location>
</feature>
<comment type="caution">
    <text evidence="3">The sequence shown here is derived from an EMBL/GenBank/DDBJ whole genome shotgun (WGS) entry which is preliminary data.</text>
</comment>
<dbReference type="InterPro" id="IPR019510">
    <property type="entry name" value="AKAP7-like_phosphoesterase"/>
</dbReference>
<dbReference type="PANTHER" id="PTHR13360">
    <property type="entry name" value="ACTIVATING SIGNAL COINTEGRATOR 1 COMPLEX SUBUNIT 1"/>
    <property type="match status" value="1"/>
</dbReference>
<feature type="region of interest" description="Disordered" evidence="1">
    <location>
        <begin position="73"/>
        <end position="107"/>
    </location>
</feature>
<proteinExistence type="predicted"/>
<organism evidence="3 4">
    <name type="scientific">Rhizodiscina lignyota</name>
    <dbReference type="NCBI Taxonomy" id="1504668"/>
    <lineage>
        <taxon>Eukaryota</taxon>
        <taxon>Fungi</taxon>
        <taxon>Dikarya</taxon>
        <taxon>Ascomycota</taxon>
        <taxon>Pezizomycotina</taxon>
        <taxon>Dothideomycetes</taxon>
        <taxon>Pleosporomycetidae</taxon>
        <taxon>Aulographales</taxon>
        <taxon>Rhizodiscinaceae</taxon>
        <taxon>Rhizodiscina</taxon>
    </lineage>
</organism>
<feature type="compositionally biased region" description="Polar residues" evidence="1">
    <location>
        <begin position="211"/>
        <end position="222"/>
    </location>
</feature>
<dbReference type="EMBL" id="ML978125">
    <property type="protein sequence ID" value="KAF2100104.1"/>
    <property type="molecule type" value="Genomic_DNA"/>
</dbReference>
<evidence type="ECO:0000256" key="1">
    <source>
        <dbReference type="SAM" id="MobiDB-lite"/>
    </source>
</evidence>
<dbReference type="GO" id="GO:0005634">
    <property type="term" value="C:nucleus"/>
    <property type="evidence" value="ECO:0007669"/>
    <property type="project" value="TreeGrafter"/>
</dbReference>
<dbReference type="InterPro" id="IPR009210">
    <property type="entry name" value="ASCC1"/>
</dbReference>
<dbReference type="PANTHER" id="PTHR13360:SF1">
    <property type="entry name" value="ACTIVATING SIGNAL COINTEGRATOR 1 COMPLEX SUBUNIT 1"/>
    <property type="match status" value="1"/>
</dbReference>
<reference evidence="3" key="1">
    <citation type="journal article" date="2020" name="Stud. Mycol.">
        <title>101 Dothideomycetes genomes: a test case for predicting lifestyles and emergence of pathogens.</title>
        <authorList>
            <person name="Haridas S."/>
            <person name="Albert R."/>
            <person name="Binder M."/>
            <person name="Bloem J."/>
            <person name="Labutti K."/>
            <person name="Salamov A."/>
            <person name="Andreopoulos B."/>
            <person name="Baker S."/>
            <person name="Barry K."/>
            <person name="Bills G."/>
            <person name="Bluhm B."/>
            <person name="Cannon C."/>
            <person name="Castanera R."/>
            <person name="Culley D."/>
            <person name="Daum C."/>
            <person name="Ezra D."/>
            <person name="Gonzalez J."/>
            <person name="Henrissat B."/>
            <person name="Kuo A."/>
            <person name="Liang C."/>
            <person name="Lipzen A."/>
            <person name="Lutzoni F."/>
            <person name="Magnuson J."/>
            <person name="Mondo S."/>
            <person name="Nolan M."/>
            <person name="Ohm R."/>
            <person name="Pangilinan J."/>
            <person name="Park H.-J."/>
            <person name="Ramirez L."/>
            <person name="Alfaro M."/>
            <person name="Sun H."/>
            <person name="Tritt A."/>
            <person name="Yoshinaga Y."/>
            <person name="Zwiers L.-H."/>
            <person name="Turgeon B."/>
            <person name="Goodwin S."/>
            <person name="Spatafora J."/>
            <person name="Crous P."/>
            <person name="Grigoriev I."/>
        </authorList>
    </citation>
    <scope>NUCLEOTIDE SEQUENCE</scope>
    <source>
        <strain evidence="3">CBS 133067</strain>
    </source>
</reference>
<accession>A0A9P4MBW1</accession>
<evidence type="ECO:0000259" key="2">
    <source>
        <dbReference type="Pfam" id="PF10469"/>
    </source>
</evidence>
<feature type="compositionally biased region" description="Polar residues" evidence="1">
    <location>
        <begin position="96"/>
        <end position="107"/>
    </location>
</feature>
<dbReference type="GO" id="GO:0006355">
    <property type="term" value="P:regulation of DNA-templated transcription"/>
    <property type="evidence" value="ECO:0007669"/>
    <property type="project" value="TreeGrafter"/>
</dbReference>
<feature type="region of interest" description="Disordered" evidence="1">
    <location>
        <begin position="1"/>
        <end position="41"/>
    </location>
</feature>
<gene>
    <name evidence="3" type="ORF">NA57DRAFT_56030</name>
</gene>
<name>A0A9P4MBW1_9PEZI</name>
<dbReference type="AlphaFoldDB" id="A0A9P4MBW1"/>
<dbReference type="Pfam" id="PF10469">
    <property type="entry name" value="AKAP7_NLS"/>
    <property type="match status" value="1"/>
</dbReference>
<feature type="region of interest" description="Disordered" evidence="1">
    <location>
        <begin position="183"/>
        <end position="222"/>
    </location>
</feature>
<protein>
    <recommendedName>
        <fullName evidence="2">A-kinase anchor protein 7-like phosphoesterase domain-containing protein</fullName>
    </recommendedName>
</protein>
<dbReference type="Gene3D" id="3.90.1140.10">
    <property type="entry name" value="Cyclic phosphodiesterase"/>
    <property type="match status" value="1"/>
</dbReference>
<feature type="compositionally biased region" description="Polar residues" evidence="1">
    <location>
        <begin position="20"/>
        <end position="34"/>
    </location>
</feature>
<dbReference type="Proteomes" id="UP000799772">
    <property type="component" value="Unassembled WGS sequence"/>
</dbReference>
<evidence type="ECO:0000313" key="3">
    <source>
        <dbReference type="EMBL" id="KAF2100104.1"/>
    </source>
</evidence>
<sequence>MARKRGGRNISKAFKGGVAQDQSVEGQSTSSTSQRPKKPPLTHFLCVPLVTASSRPQLQQSLARFRDDIKLAASRSSDAVSAEDPGALGEHLEGNEANNEGASRGQQIPASAVRPVGALHLTIGVMSLTDPDRIDAAFQMLNEVDLSTIISPELEQDQGQTQASGESAAGSSSLSSVVSGAIHTLKRAVSPPRHASDQGESKMEEMPAQEVTKSGLNTSASSLHERASTITVALKSLHSMHPARKTSILYAGPDDPSGLLLPLCKHLRTLFTDAGLMVKDDRQLKLHATVLNTIYVKRSSRDRSSGHGPNARAPLRVDATALLELYKDFVWADGVRIEKIAICKMGAKKTFDAAGNIVDEAYEEVASIPLLRSEIDT</sequence>
<keyword evidence="4" id="KW-1185">Reference proteome</keyword>
<dbReference type="OrthoDB" id="277832at2759"/>
<evidence type="ECO:0000313" key="4">
    <source>
        <dbReference type="Proteomes" id="UP000799772"/>
    </source>
</evidence>
<dbReference type="GO" id="GO:0006307">
    <property type="term" value="P:DNA alkylation repair"/>
    <property type="evidence" value="ECO:0007669"/>
    <property type="project" value="InterPro"/>
</dbReference>